<protein>
    <submittedName>
        <fullName evidence="8">Sterol 4-C-methyltransferase strm-1</fullName>
    </submittedName>
</protein>
<dbReference type="SUPFAM" id="SSF53335">
    <property type="entry name" value="S-adenosyl-L-methionine-dependent methyltransferases"/>
    <property type="match status" value="1"/>
</dbReference>
<dbReference type="PANTHER" id="PTHR44068:SF1">
    <property type="entry name" value="HYPOTHETICAL LOC100005854"/>
    <property type="match status" value="1"/>
</dbReference>
<sequence length="359" mass="40659">MSTVWLLLLGLVAYSVYKMCTTKMAVRLLRLIYEYRCKDYVKFIAEHKRLFAEAQAKGGNHAACTGHFYDLMAELIELYYGPSFHFAPPRYKGQNNDEALQDFHAKVAHLLQLAPGKKCLDLGCGVGGLLRDVGRESGASVTGITLSDEEVRIGNELNQSMGLGHICSIVKGNMQRLPFEESSFDAVYGVYTLKYLTQPELERTLQEVRRVLKPGGMFLVYCLMKTDKYDESNPEHRALISGFEYSCGMPALHYTKRMKQDCIQAGMTPLAHFDSSHDNLQWYTFFAENRLLRFLLTSRLIRTLMYVAEAVRILPAKFTEFMQIFIVNNVISIYKAGSMGIMSGSEYLIFQKPVAGPSH</sequence>
<dbReference type="InterPro" id="IPR050447">
    <property type="entry name" value="Erg6_SMT_methyltransf"/>
</dbReference>
<dbReference type="InterPro" id="IPR029063">
    <property type="entry name" value="SAM-dependent_MTases_sf"/>
</dbReference>
<keyword evidence="9" id="KW-1185">Reference proteome</keyword>
<feature type="signal peptide" evidence="6">
    <location>
        <begin position="1"/>
        <end position="18"/>
    </location>
</feature>
<dbReference type="Gene3D" id="3.40.50.150">
    <property type="entry name" value="Vaccinia Virus protein VP39"/>
    <property type="match status" value="1"/>
</dbReference>
<keyword evidence="6" id="KW-0732">Signal</keyword>
<dbReference type="CDD" id="cd02440">
    <property type="entry name" value="AdoMet_MTases"/>
    <property type="match status" value="1"/>
</dbReference>
<dbReference type="Proteomes" id="UP001141327">
    <property type="component" value="Unassembled WGS sequence"/>
</dbReference>
<feature type="chain" id="PRO_5046577249" evidence="6">
    <location>
        <begin position="19"/>
        <end position="359"/>
    </location>
</feature>
<accession>A0ABQ8UBX8</accession>
<dbReference type="InterPro" id="IPR013216">
    <property type="entry name" value="Methyltransf_11"/>
</dbReference>
<comment type="similarity">
    <text evidence="4 5">Belongs to the class I-like SAM-binding methyltransferase superfamily. Erg6/SMT family.</text>
</comment>
<dbReference type="Pfam" id="PF08241">
    <property type="entry name" value="Methyltransf_11"/>
    <property type="match status" value="1"/>
</dbReference>
<gene>
    <name evidence="8" type="ORF">PAPYR_9081</name>
</gene>
<keyword evidence="1 5" id="KW-0489">Methyltransferase</keyword>
<dbReference type="EMBL" id="JAPMOS010000090">
    <property type="protein sequence ID" value="KAJ4455872.1"/>
    <property type="molecule type" value="Genomic_DNA"/>
</dbReference>
<keyword evidence="2 5" id="KW-0808">Transferase</keyword>
<evidence type="ECO:0000256" key="6">
    <source>
        <dbReference type="SAM" id="SignalP"/>
    </source>
</evidence>
<comment type="caution">
    <text evidence="8">The sequence shown here is derived from an EMBL/GenBank/DDBJ whole genome shotgun (WGS) entry which is preliminary data.</text>
</comment>
<evidence type="ECO:0000256" key="1">
    <source>
        <dbReference type="ARBA" id="ARBA00022603"/>
    </source>
</evidence>
<evidence type="ECO:0000313" key="8">
    <source>
        <dbReference type="EMBL" id="KAJ4455872.1"/>
    </source>
</evidence>
<proteinExistence type="inferred from homology"/>
<name>A0ABQ8UBX8_9EUKA</name>
<evidence type="ECO:0000256" key="3">
    <source>
        <dbReference type="ARBA" id="ARBA00022691"/>
    </source>
</evidence>
<evidence type="ECO:0000256" key="4">
    <source>
        <dbReference type="ARBA" id="ARBA00038188"/>
    </source>
</evidence>
<dbReference type="PANTHER" id="PTHR44068">
    <property type="entry name" value="ZGC:194242"/>
    <property type="match status" value="1"/>
</dbReference>
<evidence type="ECO:0000256" key="5">
    <source>
        <dbReference type="PROSITE-ProRule" id="PRU01022"/>
    </source>
</evidence>
<dbReference type="InterPro" id="IPR030384">
    <property type="entry name" value="MeTrfase_SMT"/>
</dbReference>
<evidence type="ECO:0000313" key="9">
    <source>
        <dbReference type="Proteomes" id="UP001141327"/>
    </source>
</evidence>
<organism evidence="8 9">
    <name type="scientific">Paratrimastix pyriformis</name>
    <dbReference type="NCBI Taxonomy" id="342808"/>
    <lineage>
        <taxon>Eukaryota</taxon>
        <taxon>Metamonada</taxon>
        <taxon>Preaxostyla</taxon>
        <taxon>Paratrimastigidae</taxon>
        <taxon>Paratrimastix</taxon>
    </lineage>
</organism>
<reference evidence="8" key="1">
    <citation type="journal article" date="2022" name="bioRxiv">
        <title>Genomics of Preaxostyla Flagellates Illuminates Evolutionary Transitions and the Path Towards Mitochondrial Loss.</title>
        <authorList>
            <person name="Novak L.V.F."/>
            <person name="Treitli S.C."/>
            <person name="Pyrih J."/>
            <person name="Halakuc P."/>
            <person name="Pipaliya S.V."/>
            <person name="Vacek V."/>
            <person name="Brzon O."/>
            <person name="Soukal P."/>
            <person name="Eme L."/>
            <person name="Dacks J.B."/>
            <person name="Karnkowska A."/>
            <person name="Elias M."/>
            <person name="Hampl V."/>
        </authorList>
    </citation>
    <scope>NUCLEOTIDE SEQUENCE</scope>
    <source>
        <strain evidence="8">RCP-MX</strain>
    </source>
</reference>
<feature type="domain" description="SAM-dependent methyltransferase Erg6/SMT-type" evidence="7">
    <location>
        <begin position="68"/>
        <end position="353"/>
    </location>
</feature>
<keyword evidence="3 5" id="KW-0949">S-adenosyl-L-methionine</keyword>
<evidence type="ECO:0000256" key="2">
    <source>
        <dbReference type="ARBA" id="ARBA00022679"/>
    </source>
</evidence>
<dbReference type="PROSITE" id="PS51685">
    <property type="entry name" value="SAM_MT_ERG6_SMT"/>
    <property type="match status" value="1"/>
</dbReference>
<evidence type="ECO:0000259" key="7">
    <source>
        <dbReference type="PROSITE" id="PS51685"/>
    </source>
</evidence>